<dbReference type="AlphaFoldDB" id="A0A251PNG5"/>
<dbReference type="Gene3D" id="1.20.1280.50">
    <property type="match status" value="1"/>
</dbReference>
<reference evidence="2 3" key="1">
    <citation type="journal article" date="2013" name="Nat. Genet.">
        <title>The high-quality draft genome of peach (Prunus persica) identifies unique patterns of genetic diversity, domestication and genome evolution.</title>
        <authorList>
            <consortium name="International Peach Genome Initiative"/>
            <person name="Verde I."/>
            <person name="Abbott A.G."/>
            <person name="Scalabrin S."/>
            <person name="Jung S."/>
            <person name="Shu S."/>
            <person name="Marroni F."/>
            <person name="Zhebentyayeva T."/>
            <person name="Dettori M.T."/>
            <person name="Grimwood J."/>
            <person name="Cattonaro F."/>
            <person name="Zuccolo A."/>
            <person name="Rossini L."/>
            <person name="Jenkins J."/>
            <person name="Vendramin E."/>
            <person name="Meisel L.A."/>
            <person name="Decroocq V."/>
            <person name="Sosinski B."/>
            <person name="Prochnik S."/>
            <person name="Mitros T."/>
            <person name="Policriti A."/>
            <person name="Cipriani G."/>
            <person name="Dondini L."/>
            <person name="Ficklin S."/>
            <person name="Goodstein D.M."/>
            <person name="Xuan P."/>
            <person name="Del Fabbro C."/>
            <person name="Aramini V."/>
            <person name="Copetti D."/>
            <person name="Gonzalez S."/>
            <person name="Horner D.S."/>
            <person name="Falchi R."/>
            <person name="Lucas S."/>
            <person name="Mica E."/>
            <person name="Maldonado J."/>
            <person name="Lazzari B."/>
            <person name="Bielenberg D."/>
            <person name="Pirona R."/>
            <person name="Miculan M."/>
            <person name="Barakat A."/>
            <person name="Testolin R."/>
            <person name="Stella A."/>
            <person name="Tartarini S."/>
            <person name="Tonutti P."/>
            <person name="Arus P."/>
            <person name="Orellana A."/>
            <person name="Wells C."/>
            <person name="Main D."/>
            <person name="Vizzotto G."/>
            <person name="Silva H."/>
            <person name="Salamini F."/>
            <person name="Schmutz J."/>
            <person name="Morgante M."/>
            <person name="Rokhsar D.S."/>
        </authorList>
    </citation>
    <scope>NUCLEOTIDE SEQUENCE [LARGE SCALE GENOMIC DNA]</scope>
    <source>
        <strain evidence="3">cv. Nemared</strain>
    </source>
</reference>
<dbReference type="PANTHER" id="PTHR31672">
    <property type="entry name" value="BNACNNG10540D PROTEIN"/>
    <property type="match status" value="1"/>
</dbReference>
<gene>
    <name evidence="2" type="ORF">PRUPE_4G203700</name>
</gene>
<evidence type="ECO:0000313" key="2">
    <source>
        <dbReference type="EMBL" id="ONI13118.1"/>
    </source>
</evidence>
<dbReference type="Proteomes" id="UP000006882">
    <property type="component" value="Chromosome G4"/>
</dbReference>
<dbReference type="NCBIfam" id="TIGR01640">
    <property type="entry name" value="F_box_assoc_1"/>
    <property type="match status" value="1"/>
</dbReference>
<dbReference type="eggNOG" id="ENOG502S1NS">
    <property type="taxonomic scope" value="Eukaryota"/>
</dbReference>
<feature type="domain" description="F-box" evidence="1">
    <location>
        <begin position="25"/>
        <end position="65"/>
    </location>
</feature>
<dbReference type="InterPro" id="IPR036047">
    <property type="entry name" value="F-box-like_dom_sf"/>
</dbReference>
<name>A0A251PNG5_PRUPE</name>
<evidence type="ECO:0000313" key="3">
    <source>
        <dbReference type="Proteomes" id="UP000006882"/>
    </source>
</evidence>
<evidence type="ECO:0000259" key="1">
    <source>
        <dbReference type="SMART" id="SM00256"/>
    </source>
</evidence>
<reference evidence="2" key="2">
    <citation type="submission" date="2016-12" db="EMBL/GenBank/DDBJ databases">
        <title>WGS assembly of Prunus persica.</title>
        <authorList>
            <person name="Verde I."/>
            <person name="Jenkins J."/>
            <person name="Dondini L."/>
            <person name="Micali S."/>
            <person name="Pagliarani G."/>
            <person name="Vendramin E."/>
            <person name="Paris R."/>
            <person name="Aramini V."/>
            <person name="Gazza L."/>
            <person name="Rossini L."/>
            <person name="Bassi D."/>
            <person name="Troggio M."/>
            <person name="Shu S."/>
            <person name="Grimwood J.H."/>
            <person name="Tartarini S."/>
            <person name="Dettori M.T."/>
            <person name="Schmutz J."/>
        </authorList>
    </citation>
    <scope>NUCLEOTIDE SEQUENCE</scope>
</reference>
<dbReference type="InterPro" id="IPR017451">
    <property type="entry name" value="F-box-assoc_interact_dom"/>
</dbReference>
<dbReference type="Pfam" id="PF00646">
    <property type="entry name" value="F-box"/>
    <property type="match status" value="1"/>
</dbReference>
<dbReference type="InterPro" id="IPR011043">
    <property type="entry name" value="Gal_Oxase/kelch_b-propeller"/>
</dbReference>
<organism evidence="2 3">
    <name type="scientific">Prunus persica</name>
    <name type="common">Peach</name>
    <name type="synonym">Amygdalus persica</name>
    <dbReference type="NCBI Taxonomy" id="3760"/>
    <lineage>
        <taxon>Eukaryota</taxon>
        <taxon>Viridiplantae</taxon>
        <taxon>Streptophyta</taxon>
        <taxon>Embryophyta</taxon>
        <taxon>Tracheophyta</taxon>
        <taxon>Spermatophyta</taxon>
        <taxon>Magnoliopsida</taxon>
        <taxon>eudicotyledons</taxon>
        <taxon>Gunneridae</taxon>
        <taxon>Pentapetalae</taxon>
        <taxon>rosids</taxon>
        <taxon>fabids</taxon>
        <taxon>Rosales</taxon>
        <taxon>Rosaceae</taxon>
        <taxon>Amygdaloideae</taxon>
        <taxon>Amygdaleae</taxon>
        <taxon>Prunus</taxon>
    </lineage>
</organism>
<sequence length="374" mass="42929">MDKSVAKCIPKLSRRQNDSWSDVETVEDVLANILSRLPVKCLIRSKAVSRLWHKLISSPYFTKLHLMRSRENVIYILYPYMDDIKELHLVDGDGVTTEVITLPGFENVSSLSMICSYNGLICFTIYPWFPHLYMRQPVEEDLEILICNPATREIRLLPRGSPAEQELGIGVAFGPGTSDYRVFRFFSSIFEKPVVSPQCEIFSSSTGTWRGIGFVQQYPMGANHVFFNGQVYWFIASEEDHSTPGSILSVDMEDNFKTIELPEEVTAHSFLIILEGFLSLVAVYDDDLIMDVWMLKDANESYWEKKCSAYIEHAVEECIDSVAGRNNEFFFITTEHYFIFNTDRTTWEQLYLQEGFGQDSPVVFTYTESLLPCS</sequence>
<dbReference type="SMART" id="SM00256">
    <property type="entry name" value="FBOX"/>
    <property type="match status" value="1"/>
</dbReference>
<dbReference type="Gramene" id="ONI13117">
    <property type="protein sequence ID" value="ONI13117"/>
    <property type="gene ID" value="PRUPE_4G203700"/>
</dbReference>
<accession>A0A251PNG5</accession>
<dbReference type="OrthoDB" id="1177626at2759"/>
<dbReference type="SUPFAM" id="SSF81383">
    <property type="entry name" value="F-box domain"/>
    <property type="match status" value="1"/>
</dbReference>
<proteinExistence type="predicted"/>
<dbReference type="STRING" id="3760.A0A251PNG5"/>
<dbReference type="SMR" id="A0A251PNG5"/>
<dbReference type="EMBL" id="CM007654">
    <property type="protein sequence ID" value="ONI13118.1"/>
    <property type="molecule type" value="Genomic_DNA"/>
</dbReference>
<dbReference type="EMBL" id="CM007654">
    <property type="protein sequence ID" value="ONI13117.1"/>
    <property type="molecule type" value="Genomic_DNA"/>
</dbReference>
<dbReference type="Pfam" id="PF08268">
    <property type="entry name" value="FBA_3"/>
    <property type="match status" value="1"/>
</dbReference>
<dbReference type="InterPro" id="IPR013187">
    <property type="entry name" value="F-box-assoc_dom_typ3"/>
</dbReference>
<dbReference type="Gramene" id="ONI13118">
    <property type="protein sequence ID" value="ONI13118"/>
    <property type="gene ID" value="PRUPE_4G203700"/>
</dbReference>
<dbReference type="InterPro" id="IPR001810">
    <property type="entry name" value="F-box_dom"/>
</dbReference>
<protein>
    <recommendedName>
        <fullName evidence="1">F-box domain-containing protein</fullName>
    </recommendedName>
</protein>
<dbReference type="InterPro" id="IPR050796">
    <property type="entry name" value="SCF_F-box_component"/>
</dbReference>
<keyword evidence="3" id="KW-1185">Reference proteome</keyword>
<dbReference type="SUPFAM" id="SSF50965">
    <property type="entry name" value="Galactose oxidase, central domain"/>
    <property type="match status" value="1"/>
</dbReference>